<evidence type="ECO:0000313" key="2">
    <source>
        <dbReference type="Proteomes" id="UP001627154"/>
    </source>
</evidence>
<dbReference type="Proteomes" id="UP001627154">
    <property type="component" value="Unassembled WGS sequence"/>
</dbReference>
<protein>
    <submittedName>
        <fullName evidence="1">Uncharacterized protein</fullName>
    </submittedName>
</protein>
<sequence length="502" mass="59070">MFGAGTVAMVIFFWMNTYNFFYPDTTRAPPSRIRYVEPPGKNLIFDRHSYENRTRAYLLCDEPQQVLEPGSLREFIQCEVFREDGLGHQDMCPVTLLTNRRSTGRIDPAHTRLRLLGDDKVILSWRDPSLPADSPNKWRLHALHFADCSLYEADPRKLRYLQPLTFVVFENWFVAIVYSERKDSKWYTAPDAQNNVVRLWVGFNERLDVDAGPFFWQKQVDRDDRMIVAPLDDKNPKSDYLLIETYRMERRKQTVARVSIVYHDLKILGLQKYVVVDGEHEKQPNEIDPYERVTYSTSNNRIGVCAKIPLSNGQYRLDCNQWDRSGWPILKEELQMYPYRHWAEMSMLNLPGQQGILLLTANCQDASCKPDKKHVHFVSRIDHRGVVVQRSHTFPKLECDRATKRSDVRLFQPGPPGRYCLTEVCYEDFEDDRKVRKRRQQRRQQHPENNTKGFQFYTRCFDEIPEGSVSTTAVKQRQQSENQIDAVLNYLYELISSWFSLV</sequence>
<gene>
    <name evidence="1" type="ORF">TKK_012345</name>
</gene>
<dbReference type="AlphaFoldDB" id="A0ABD2WJ38"/>
<name>A0ABD2WJ38_9HYME</name>
<proteinExistence type="predicted"/>
<keyword evidence="2" id="KW-1185">Reference proteome</keyword>
<evidence type="ECO:0000313" key="1">
    <source>
        <dbReference type="EMBL" id="KAL3393076.1"/>
    </source>
</evidence>
<organism evidence="1 2">
    <name type="scientific">Trichogramma kaykai</name>
    <dbReference type="NCBI Taxonomy" id="54128"/>
    <lineage>
        <taxon>Eukaryota</taxon>
        <taxon>Metazoa</taxon>
        <taxon>Ecdysozoa</taxon>
        <taxon>Arthropoda</taxon>
        <taxon>Hexapoda</taxon>
        <taxon>Insecta</taxon>
        <taxon>Pterygota</taxon>
        <taxon>Neoptera</taxon>
        <taxon>Endopterygota</taxon>
        <taxon>Hymenoptera</taxon>
        <taxon>Apocrita</taxon>
        <taxon>Proctotrupomorpha</taxon>
        <taxon>Chalcidoidea</taxon>
        <taxon>Trichogrammatidae</taxon>
        <taxon>Trichogramma</taxon>
    </lineage>
</organism>
<comment type="caution">
    <text evidence="1">The sequence shown here is derived from an EMBL/GenBank/DDBJ whole genome shotgun (WGS) entry which is preliminary data.</text>
</comment>
<accession>A0ABD2WJ38</accession>
<reference evidence="1 2" key="1">
    <citation type="journal article" date="2024" name="bioRxiv">
        <title>A reference genome for Trichogramma kaykai: A tiny desert-dwelling parasitoid wasp with competing sex-ratio distorters.</title>
        <authorList>
            <person name="Culotta J."/>
            <person name="Lindsey A.R."/>
        </authorList>
    </citation>
    <scope>NUCLEOTIDE SEQUENCE [LARGE SCALE GENOMIC DNA]</scope>
    <source>
        <strain evidence="1 2">KSX58</strain>
    </source>
</reference>
<dbReference type="EMBL" id="JBJJXI010000100">
    <property type="protein sequence ID" value="KAL3393076.1"/>
    <property type="molecule type" value="Genomic_DNA"/>
</dbReference>